<dbReference type="InterPro" id="IPR021330">
    <property type="entry name" value="DUF2939"/>
</dbReference>
<comment type="caution">
    <text evidence="1">The sequence shown here is derived from an EMBL/GenBank/DDBJ whole genome shotgun (WGS) entry which is preliminary data.</text>
</comment>
<sequence length="187" mass="20365">MRLSLFKIAVLLLALGGITFAVAPFFAFRALKAATAAEDVQAVSELVDYAALRKSLTSQLVDTAPKTGEAPSIWQDPIGALKNALQPLAPPEPKVDAYMTLDGLSALTRGYQPGHAPPAAKPDKTMSGQARAIVKDPWARPSYWGPNRTRLTVSRPGQKSKKTTLIFERKGWFTWKLVAVQLPPDER</sequence>
<keyword evidence="2" id="KW-1185">Reference proteome</keyword>
<evidence type="ECO:0000313" key="2">
    <source>
        <dbReference type="Proteomes" id="UP001228905"/>
    </source>
</evidence>
<dbReference type="Proteomes" id="UP001228905">
    <property type="component" value="Unassembled WGS sequence"/>
</dbReference>
<dbReference type="EMBL" id="JAUSVS010000001">
    <property type="protein sequence ID" value="MDQ0462423.1"/>
    <property type="molecule type" value="Genomic_DNA"/>
</dbReference>
<accession>A0ABU0IK90</accession>
<evidence type="ECO:0000313" key="1">
    <source>
        <dbReference type="EMBL" id="MDQ0462423.1"/>
    </source>
</evidence>
<dbReference type="RefSeq" id="WP_307344721.1">
    <property type="nucleotide sequence ID" value="NZ_JAUSVS010000001.1"/>
</dbReference>
<name>A0ABU0IK90_9CAUL</name>
<dbReference type="Pfam" id="PF11159">
    <property type="entry name" value="DUF2939"/>
    <property type="match status" value="1"/>
</dbReference>
<reference evidence="1 2" key="1">
    <citation type="submission" date="2023-07" db="EMBL/GenBank/DDBJ databases">
        <title>Genomic Encyclopedia of Type Strains, Phase IV (KMG-IV): sequencing the most valuable type-strain genomes for metagenomic binning, comparative biology and taxonomic classification.</title>
        <authorList>
            <person name="Goeker M."/>
        </authorList>
    </citation>
    <scope>NUCLEOTIDE SEQUENCE [LARGE SCALE GENOMIC DNA]</scope>
    <source>
        <strain evidence="1 2">DSM 18695</strain>
    </source>
</reference>
<evidence type="ECO:0008006" key="3">
    <source>
        <dbReference type="Google" id="ProtNLM"/>
    </source>
</evidence>
<protein>
    <recommendedName>
        <fullName evidence="3">DUF2939 domain-containing protein</fullName>
    </recommendedName>
</protein>
<gene>
    <name evidence="1" type="ORF">QO010_000171</name>
</gene>
<proteinExistence type="predicted"/>
<organism evidence="1 2">
    <name type="scientific">Caulobacter ginsengisoli</name>
    <dbReference type="NCBI Taxonomy" id="400775"/>
    <lineage>
        <taxon>Bacteria</taxon>
        <taxon>Pseudomonadati</taxon>
        <taxon>Pseudomonadota</taxon>
        <taxon>Alphaproteobacteria</taxon>
        <taxon>Caulobacterales</taxon>
        <taxon>Caulobacteraceae</taxon>
        <taxon>Caulobacter</taxon>
    </lineage>
</organism>